<organism evidence="2 3">
    <name type="scientific">Leptotrombidium deliense</name>
    <dbReference type="NCBI Taxonomy" id="299467"/>
    <lineage>
        <taxon>Eukaryota</taxon>
        <taxon>Metazoa</taxon>
        <taxon>Ecdysozoa</taxon>
        <taxon>Arthropoda</taxon>
        <taxon>Chelicerata</taxon>
        <taxon>Arachnida</taxon>
        <taxon>Acari</taxon>
        <taxon>Acariformes</taxon>
        <taxon>Trombidiformes</taxon>
        <taxon>Prostigmata</taxon>
        <taxon>Anystina</taxon>
        <taxon>Parasitengona</taxon>
        <taxon>Trombiculoidea</taxon>
        <taxon>Trombiculidae</taxon>
        <taxon>Leptotrombidium</taxon>
    </lineage>
</organism>
<feature type="domain" description="Zinc finger CHCC-type" evidence="1">
    <location>
        <begin position="9"/>
        <end position="42"/>
    </location>
</feature>
<dbReference type="PANTHER" id="PTHR13156">
    <property type="entry name" value="NADH-UBIQUINONE OXIDOREDUCTASE 13 KD-A SUBUNIT"/>
    <property type="match status" value="1"/>
</dbReference>
<name>A0A443S899_9ACAR</name>
<keyword evidence="2" id="KW-0830">Ubiquinone</keyword>
<keyword evidence="3" id="KW-1185">Reference proteome</keyword>
<sequence>TKPIACKDRVVSCDGGDGPLGHPRVFINLDQPGNHSCGYCGLSNYCVTLHNSIIVIDCGLQIPDAC</sequence>
<evidence type="ECO:0000313" key="2">
    <source>
        <dbReference type="EMBL" id="RWS23779.1"/>
    </source>
</evidence>
<dbReference type="EMBL" id="NCKV01005891">
    <property type="protein sequence ID" value="RWS23779.1"/>
    <property type="molecule type" value="Genomic_DNA"/>
</dbReference>
<reference evidence="2 3" key="1">
    <citation type="journal article" date="2018" name="Gigascience">
        <title>Genomes of trombidid mites reveal novel predicted allergens and laterally-transferred genes associated with secondary metabolism.</title>
        <authorList>
            <person name="Dong X."/>
            <person name="Chaisiri K."/>
            <person name="Xia D."/>
            <person name="Armstrong S.D."/>
            <person name="Fang Y."/>
            <person name="Donnelly M.J."/>
            <person name="Kadowaki T."/>
            <person name="McGarry J.W."/>
            <person name="Darby A.C."/>
            <person name="Makepeace B.L."/>
        </authorList>
    </citation>
    <scope>NUCLEOTIDE SEQUENCE [LARGE SCALE GENOMIC DNA]</scope>
    <source>
        <strain evidence="2">UoL-UT</strain>
    </source>
</reference>
<dbReference type="Gene3D" id="2.60.260.40">
    <property type="entry name" value="q5lls5 like domains"/>
    <property type="match status" value="1"/>
</dbReference>
<dbReference type="Pfam" id="PF10276">
    <property type="entry name" value="zf-CHCC"/>
    <property type="match status" value="1"/>
</dbReference>
<protein>
    <submittedName>
        <fullName evidence="2">Putative NADH dehydrogenase [ubiquinone] iron-sulfur protein 6-like protein</fullName>
    </submittedName>
</protein>
<feature type="non-terminal residue" evidence="2">
    <location>
        <position position="1"/>
    </location>
</feature>
<dbReference type="InterPro" id="IPR019401">
    <property type="entry name" value="Znf_CHCC"/>
</dbReference>
<evidence type="ECO:0000313" key="3">
    <source>
        <dbReference type="Proteomes" id="UP000288716"/>
    </source>
</evidence>
<dbReference type="VEuPathDB" id="VectorBase:LDEU008261"/>
<dbReference type="PANTHER" id="PTHR13156:SF0">
    <property type="entry name" value="NADH DEHYDROGENASE [UBIQUINONE] IRON-SULFUR PROTEIN 6, MITOCHONDRIAL"/>
    <property type="match status" value="1"/>
</dbReference>
<dbReference type="Proteomes" id="UP000288716">
    <property type="component" value="Unassembled WGS sequence"/>
</dbReference>
<dbReference type="OrthoDB" id="307899at2759"/>
<proteinExistence type="predicted"/>
<dbReference type="AlphaFoldDB" id="A0A443S899"/>
<gene>
    <name evidence="2" type="ORF">B4U80_10097</name>
</gene>
<evidence type="ECO:0000259" key="1">
    <source>
        <dbReference type="Pfam" id="PF10276"/>
    </source>
</evidence>
<dbReference type="GO" id="GO:0005739">
    <property type="term" value="C:mitochondrion"/>
    <property type="evidence" value="ECO:0007669"/>
    <property type="project" value="GOC"/>
</dbReference>
<dbReference type="GO" id="GO:0006120">
    <property type="term" value="P:mitochondrial electron transport, NADH to ubiquinone"/>
    <property type="evidence" value="ECO:0007669"/>
    <property type="project" value="TreeGrafter"/>
</dbReference>
<comment type="caution">
    <text evidence="2">The sequence shown here is derived from an EMBL/GenBank/DDBJ whole genome shotgun (WGS) entry which is preliminary data.</text>
</comment>
<accession>A0A443S899</accession>
<dbReference type="FunFam" id="2.60.260.40:FF:000003">
    <property type="entry name" value="NADH dehydrogenase [ubiquinone] iron-sulfur protein 6, mitochondrial"/>
    <property type="match status" value="1"/>
</dbReference>
<dbReference type="STRING" id="299467.A0A443S899"/>